<keyword evidence="6" id="KW-0694">RNA-binding</keyword>
<dbReference type="Pfam" id="PF00849">
    <property type="entry name" value="PseudoU_synth_2"/>
    <property type="match status" value="1"/>
</dbReference>
<evidence type="ECO:0000256" key="5">
    <source>
        <dbReference type="ARBA" id="ARBA00036535"/>
    </source>
</evidence>
<evidence type="ECO:0000259" key="8">
    <source>
        <dbReference type="SMART" id="SM00363"/>
    </source>
</evidence>
<comment type="caution">
    <text evidence="9">The sequence shown here is derived from an EMBL/GenBank/DDBJ whole genome shotgun (WGS) entry which is preliminary data.</text>
</comment>
<dbReference type="InterPro" id="IPR006145">
    <property type="entry name" value="PsdUridine_synth_RsuA/RluA"/>
</dbReference>
<dbReference type="InterPro" id="IPR050343">
    <property type="entry name" value="RsuA_PseudoU_synthase"/>
</dbReference>
<proteinExistence type="inferred from homology"/>
<comment type="catalytic activity">
    <reaction evidence="4">
        <text>uridine(35) in tRNA(Tyr) = pseudouridine(35) in tRNA(Tyr)</text>
        <dbReference type="Rhea" id="RHEA:60556"/>
        <dbReference type="Rhea" id="RHEA-COMP:15607"/>
        <dbReference type="Rhea" id="RHEA-COMP:15608"/>
        <dbReference type="ChEBI" id="CHEBI:65314"/>
        <dbReference type="ChEBI" id="CHEBI:65315"/>
    </reaction>
</comment>
<dbReference type="SMART" id="SM00363">
    <property type="entry name" value="S4"/>
    <property type="match status" value="1"/>
</dbReference>
<dbReference type="NCBIfam" id="TIGR00093">
    <property type="entry name" value="pseudouridine synthase"/>
    <property type="match status" value="1"/>
</dbReference>
<dbReference type="CDD" id="cd00165">
    <property type="entry name" value="S4"/>
    <property type="match status" value="1"/>
</dbReference>
<evidence type="ECO:0000256" key="2">
    <source>
        <dbReference type="ARBA" id="ARBA00008348"/>
    </source>
</evidence>
<dbReference type="PANTHER" id="PTHR47683:SF2">
    <property type="entry name" value="RNA-BINDING S4 DOMAIN-CONTAINING PROTEIN"/>
    <property type="match status" value="1"/>
</dbReference>
<evidence type="ECO:0000256" key="6">
    <source>
        <dbReference type="PROSITE-ProRule" id="PRU00182"/>
    </source>
</evidence>
<dbReference type="EMBL" id="JACHOR010000002">
    <property type="protein sequence ID" value="MBB5745931.1"/>
    <property type="molecule type" value="Genomic_DNA"/>
</dbReference>
<dbReference type="InterPro" id="IPR000748">
    <property type="entry name" value="PsdUridine_synth_RsuA/RluB/E/F"/>
</dbReference>
<comment type="catalytic activity">
    <reaction evidence="1">
        <text>a uridine in RNA = a pseudouridine in RNA</text>
        <dbReference type="Rhea" id="RHEA:48348"/>
        <dbReference type="Rhea" id="RHEA-COMP:12068"/>
        <dbReference type="Rhea" id="RHEA-COMP:12069"/>
        <dbReference type="ChEBI" id="CHEBI:65314"/>
        <dbReference type="ChEBI" id="CHEBI:65315"/>
    </reaction>
</comment>
<dbReference type="Gene3D" id="3.30.70.1560">
    <property type="entry name" value="Alpha-L RNA-binding motif"/>
    <property type="match status" value="1"/>
</dbReference>
<dbReference type="EC" id="5.4.99.-" evidence="7"/>
<protein>
    <recommendedName>
        <fullName evidence="7">Pseudouridine synthase</fullName>
        <ecNumber evidence="7">5.4.99.-</ecNumber>
    </recommendedName>
</protein>
<reference evidence="9 10" key="1">
    <citation type="submission" date="2020-08" db="EMBL/GenBank/DDBJ databases">
        <title>Genomic Encyclopedia of Type Strains, Phase IV (KMG-IV): sequencing the most valuable type-strain genomes for metagenomic binning, comparative biology and taxonomic classification.</title>
        <authorList>
            <person name="Goeker M."/>
        </authorList>
    </citation>
    <scope>NUCLEOTIDE SEQUENCE [LARGE SCALE GENOMIC DNA]</scope>
    <source>
        <strain evidence="9 10">DSM 4737</strain>
    </source>
</reference>
<comment type="similarity">
    <text evidence="2 7">Belongs to the pseudouridine synthase RsuA family.</text>
</comment>
<evidence type="ECO:0000256" key="3">
    <source>
        <dbReference type="ARBA" id="ARBA00023235"/>
    </source>
</evidence>
<organism evidence="9 10">
    <name type="scientific">Brevundimonas variabilis</name>
    <dbReference type="NCBI Taxonomy" id="74312"/>
    <lineage>
        <taxon>Bacteria</taxon>
        <taxon>Pseudomonadati</taxon>
        <taxon>Pseudomonadota</taxon>
        <taxon>Alphaproteobacteria</taxon>
        <taxon>Caulobacterales</taxon>
        <taxon>Caulobacteraceae</taxon>
        <taxon>Brevundimonas</taxon>
    </lineage>
</organism>
<dbReference type="PANTHER" id="PTHR47683">
    <property type="entry name" value="PSEUDOURIDINE SYNTHASE FAMILY PROTEIN-RELATED"/>
    <property type="match status" value="1"/>
</dbReference>
<dbReference type="SUPFAM" id="SSF55174">
    <property type="entry name" value="Alpha-L RNA-binding motif"/>
    <property type="match status" value="1"/>
</dbReference>
<dbReference type="InterPro" id="IPR042092">
    <property type="entry name" value="PsdUridine_s_RsuA/RluB/E/F_cat"/>
</dbReference>
<dbReference type="RefSeq" id="WP_183212877.1">
    <property type="nucleotide sequence ID" value="NZ_JACHOR010000002.1"/>
</dbReference>
<accession>A0A7W9FDZ6</accession>
<evidence type="ECO:0000256" key="7">
    <source>
        <dbReference type="RuleBase" id="RU003887"/>
    </source>
</evidence>
<evidence type="ECO:0000256" key="4">
    <source>
        <dbReference type="ARBA" id="ARBA00036390"/>
    </source>
</evidence>
<dbReference type="Gene3D" id="3.10.290.10">
    <property type="entry name" value="RNA-binding S4 domain"/>
    <property type="match status" value="1"/>
</dbReference>
<sequence length="256" mass="27596">MPVSHTHPGPEAARLNKVMGQAGLCSRREADALIAAGLVSIEGETVTDAGRKIEPGQTLTLSEAASEALSEGVTIMIHKPVGLVSGQPEPGKIPAVRLLTAENRIGDGPVPAADASLPPIGRLDEDSRGLLLLSSDGVVAKAVIGPTSELDKEYRIRVAGELTDRALKMLRHGLMLDGRVLKRAEIVQLDKDRLKVVLREGRNRQIRRMCEMVGLRVTDLKRVRIGPLQMADLPEGKWRHLTPDERAALLAHRSAG</sequence>
<feature type="domain" description="RNA-binding S4" evidence="8">
    <location>
        <begin position="13"/>
        <end position="70"/>
    </location>
</feature>
<evidence type="ECO:0000313" key="9">
    <source>
        <dbReference type="EMBL" id="MBB5745931.1"/>
    </source>
</evidence>
<dbReference type="InterPro" id="IPR020094">
    <property type="entry name" value="TruA/RsuA/RluB/E/F_N"/>
</dbReference>
<dbReference type="InterPro" id="IPR036986">
    <property type="entry name" value="S4_RNA-bd_sf"/>
</dbReference>
<dbReference type="SUPFAM" id="SSF55120">
    <property type="entry name" value="Pseudouridine synthase"/>
    <property type="match status" value="1"/>
</dbReference>
<dbReference type="AlphaFoldDB" id="A0A7W9FDZ6"/>
<dbReference type="GO" id="GO:0000455">
    <property type="term" value="P:enzyme-directed rRNA pseudouridine synthesis"/>
    <property type="evidence" value="ECO:0007669"/>
    <property type="project" value="UniProtKB-ARBA"/>
</dbReference>
<dbReference type="InterPro" id="IPR018496">
    <property type="entry name" value="PsdUridine_synth_RsuA/RluB_CS"/>
</dbReference>
<dbReference type="InterPro" id="IPR020103">
    <property type="entry name" value="PsdUridine_synth_cat_dom_sf"/>
</dbReference>
<dbReference type="Pfam" id="PF01479">
    <property type="entry name" value="S4"/>
    <property type="match status" value="1"/>
</dbReference>
<gene>
    <name evidence="9" type="ORF">GGR13_001515</name>
</gene>
<dbReference type="Gene3D" id="3.30.70.580">
    <property type="entry name" value="Pseudouridine synthase I, catalytic domain, N-terminal subdomain"/>
    <property type="match status" value="1"/>
</dbReference>
<dbReference type="PROSITE" id="PS01149">
    <property type="entry name" value="PSI_RSU"/>
    <property type="match status" value="1"/>
</dbReference>
<dbReference type="PROSITE" id="PS50889">
    <property type="entry name" value="S4"/>
    <property type="match status" value="1"/>
</dbReference>
<dbReference type="GO" id="GO:0160138">
    <property type="term" value="F:23S rRNA pseudouridine(2604) synthase activity"/>
    <property type="evidence" value="ECO:0007669"/>
    <property type="project" value="UniProtKB-EC"/>
</dbReference>
<dbReference type="Proteomes" id="UP000545037">
    <property type="component" value="Unassembled WGS sequence"/>
</dbReference>
<evidence type="ECO:0000313" key="10">
    <source>
        <dbReference type="Proteomes" id="UP000545037"/>
    </source>
</evidence>
<name>A0A7W9FDZ6_9CAUL</name>
<evidence type="ECO:0000256" key="1">
    <source>
        <dbReference type="ARBA" id="ARBA00000073"/>
    </source>
</evidence>
<comment type="catalytic activity">
    <reaction evidence="5">
        <text>uridine(2604) in 23S rRNA = pseudouridine(2604) in 23S rRNA</text>
        <dbReference type="Rhea" id="RHEA:38875"/>
        <dbReference type="Rhea" id="RHEA-COMP:10093"/>
        <dbReference type="Rhea" id="RHEA-COMP:10094"/>
        <dbReference type="ChEBI" id="CHEBI:65314"/>
        <dbReference type="ChEBI" id="CHEBI:65315"/>
        <dbReference type="EC" id="5.4.99.21"/>
    </reaction>
</comment>
<dbReference type="GO" id="GO:0003723">
    <property type="term" value="F:RNA binding"/>
    <property type="evidence" value="ECO:0007669"/>
    <property type="project" value="UniProtKB-KW"/>
</dbReference>
<keyword evidence="10" id="KW-1185">Reference proteome</keyword>
<dbReference type="InterPro" id="IPR002942">
    <property type="entry name" value="S4_RNA-bd"/>
</dbReference>
<keyword evidence="3 7" id="KW-0413">Isomerase</keyword>